<dbReference type="Gene3D" id="1.10.286.20">
    <property type="match status" value="1"/>
</dbReference>
<evidence type="ECO:0000259" key="2">
    <source>
        <dbReference type="Pfam" id="PF14760"/>
    </source>
</evidence>
<organism evidence="3 4">
    <name type="scientific">Kangiella japonica</name>
    <dbReference type="NCBI Taxonomy" id="647384"/>
    <lineage>
        <taxon>Bacteria</taxon>
        <taxon>Pseudomonadati</taxon>
        <taxon>Pseudomonadota</taxon>
        <taxon>Gammaproteobacteria</taxon>
        <taxon>Kangiellales</taxon>
        <taxon>Kangiellaceae</taxon>
        <taxon>Kangiella</taxon>
    </lineage>
</organism>
<dbReference type="InterPro" id="IPR029462">
    <property type="entry name" value="Rnk_N"/>
</dbReference>
<dbReference type="InterPro" id="IPR023459">
    <property type="entry name" value="Tscrpt_elong_fac_GreA/B_fam"/>
</dbReference>
<dbReference type="Pfam" id="PF14760">
    <property type="entry name" value="Rnk_N"/>
    <property type="match status" value="1"/>
</dbReference>
<dbReference type="PANTHER" id="PTHR30437">
    <property type="entry name" value="TRANSCRIPTION ELONGATION FACTOR GREA"/>
    <property type="match status" value="1"/>
</dbReference>
<comment type="caution">
    <text evidence="3">The sequence shown here is derived from an EMBL/GenBank/DDBJ whole genome shotgun (WGS) entry which is preliminary data.</text>
</comment>
<reference evidence="3 4" key="1">
    <citation type="journal article" date="2019" name="Int. J. Syst. Evol. Microbiol.">
        <title>The Global Catalogue of Microorganisms (GCM) 10K type strain sequencing project: providing services to taxonomists for standard genome sequencing and annotation.</title>
        <authorList>
            <consortium name="The Broad Institute Genomics Platform"/>
            <consortium name="The Broad Institute Genome Sequencing Center for Infectious Disease"/>
            <person name="Wu L."/>
            <person name="Ma J."/>
        </authorList>
    </citation>
    <scope>NUCLEOTIDE SEQUENCE [LARGE SCALE GENOMIC DNA]</scope>
    <source>
        <strain evidence="3 4">JCM 16211</strain>
    </source>
</reference>
<evidence type="ECO:0000313" key="3">
    <source>
        <dbReference type="EMBL" id="GAA0204591.1"/>
    </source>
</evidence>
<dbReference type="Proteomes" id="UP001501221">
    <property type="component" value="Unassembled WGS sequence"/>
</dbReference>
<dbReference type="Gene3D" id="3.10.50.30">
    <property type="entry name" value="Transcription elongation factor, GreA/GreB, C-terminal domain"/>
    <property type="match status" value="1"/>
</dbReference>
<dbReference type="InterPro" id="IPR036953">
    <property type="entry name" value="GreA/GreB_C_sf"/>
</dbReference>
<keyword evidence="3" id="KW-0418">Kinase</keyword>
<feature type="domain" description="Regulator of nucleoside diphosphate kinase N-terminal" evidence="2">
    <location>
        <begin position="5"/>
        <end position="44"/>
    </location>
</feature>
<evidence type="ECO:0000313" key="4">
    <source>
        <dbReference type="Proteomes" id="UP001501221"/>
    </source>
</evidence>
<dbReference type="SUPFAM" id="SSF54534">
    <property type="entry name" value="FKBP-like"/>
    <property type="match status" value="1"/>
</dbReference>
<dbReference type="PANTHER" id="PTHR30437:SF5">
    <property type="entry name" value="REGULATOR OF NUCLEOSIDE DIPHOSPHATE KINASE"/>
    <property type="match status" value="1"/>
</dbReference>
<dbReference type="Pfam" id="PF01272">
    <property type="entry name" value="GreA_GreB"/>
    <property type="match status" value="1"/>
</dbReference>
<dbReference type="NCBIfam" id="NF004396">
    <property type="entry name" value="PRK05753.1"/>
    <property type="match status" value="1"/>
</dbReference>
<protein>
    <submittedName>
        <fullName evidence="3">Nucleoside diphosphate kinase regulator</fullName>
    </submittedName>
</protein>
<keyword evidence="3" id="KW-0808">Transferase</keyword>
<gene>
    <name evidence="3" type="primary">rnk</name>
    <name evidence="3" type="ORF">GCM10009123_10000</name>
</gene>
<dbReference type="RefSeq" id="WP_343987471.1">
    <property type="nucleotide sequence ID" value="NZ_BAAAFM010000003.1"/>
</dbReference>
<feature type="domain" description="Transcription elongation factor GreA/GreB C-terminal" evidence="1">
    <location>
        <begin position="51"/>
        <end position="125"/>
    </location>
</feature>
<sequence length="137" mass="15077">MSKLPKITISELDLVRLEALLDKMPKATNPNIEALEEELARASVKKPEKMPKNVVTMNSEVKFKVSDSQDSFVLKLVYPKDLDDTGKTISILAPVGSAMLGLKEGDSIEWPKPGGGIMKVTVDEVVSQPEREGIYHI</sequence>
<accession>A0ABN0SX59</accession>
<evidence type="ECO:0000259" key="1">
    <source>
        <dbReference type="Pfam" id="PF01272"/>
    </source>
</evidence>
<proteinExistence type="predicted"/>
<dbReference type="EMBL" id="BAAAFM010000003">
    <property type="protein sequence ID" value="GAA0204591.1"/>
    <property type="molecule type" value="Genomic_DNA"/>
</dbReference>
<dbReference type="GO" id="GO:0016301">
    <property type="term" value="F:kinase activity"/>
    <property type="evidence" value="ECO:0007669"/>
    <property type="project" value="UniProtKB-KW"/>
</dbReference>
<keyword evidence="4" id="KW-1185">Reference proteome</keyword>
<dbReference type="InterPro" id="IPR001437">
    <property type="entry name" value="Tscrpt_elong_fac_GreA/B_C"/>
</dbReference>
<name>A0ABN0SX59_9GAMM</name>